<evidence type="ECO:0000313" key="2">
    <source>
        <dbReference type="EMBL" id="RDI65755.1"/>
    </source>
</evidence>
<proteinExistence type="predicted"/>
<feature type="compositionally biased region" description="Low complexity" evidence="1">
    <location>
        <begin position="45"/>
        <end position="56"/>
    </location>
</feature>
<dbReference type="RefSeq" id="WP_067999980.1">
    <property type="nucleotide sequence ID" value="NZ_QQBC01000005.1"/>
</dbReference>
<keyword evidence="3" id="KW-1185">Reference proteome</keyword>
<sequence>MAQLISYVCVRDADGADQWFGPGDAVPEWAVAQIANPAAWDGAVASAAAEQEAGSGPKRRPRKAATEGA</sequence>
<reference evidence="2 3" key="1">
    <citation type="submission" date="2018-07" db="EMBL/GenBank/DDBJ databases">
        <title>Genomic Encyclopedia of Type Strains, Phase IV (KMG-IV): sequencing the most valuable type-strain genomes for metagenomic binning, comparative biology and taxonomic classification.</title>
        <authorList>
            <person name="Goeker M."/>
        </authorList>
    </citation>
    <scope>NUCLEOTIDE SEQUENCE [LARGE SCALE GENOMIC DNA]</scope>
    <source>
        <strain evidence="2 3">DSM 44290</strain>
    </source>
</reference>
<comment type="caution">
    <text evidence="2">The sequence shown here is derived from an EMBL/GenBank/DDBJ whole genome shotgun (WGS) entry which is preliminary data.</text>
</comment>
<organism evidence="2 3">
    <name type="scientific">Nocardia pseudobrasiliensis</name>
    <dbReference type="NCBI Taxonomy" id="45979"/>
    <lineage>
        <taxon>Bacteria</taxon>
        <taxon>Bacillati</taxon>
        <taxon>Actinomycetota</taxon>
        <taxon>Actinomycetes</taxon>
        <taxon>Mycobacteriales</taxon>
        <taxon>Nocardiaceae</taxon>
        <taxon>Nocardia</taxon>
    </lineage>
</organism>
<feature type="region of interest" description="Disordered" evidence="1">
    <location>
        <begin position="45"/>
        <end position="69"/>
    </location>
</feature>
<dbReference type="AlphaFoldDB" id="A0A370I4X6"/>
<dbReference type="EMBL" id="QQBC01000005">
    <property type="protein sequence ID" value="RDI65755.1"/>
    <property type="molecule type" value="Genomic_DNA"/>
</dbReference>
<dbReference type="STRING" id="1210086.GCA_001613105_04119"/>
<evidence type="ECO:0000256" key="1">
    <source>
        <dbReference type="SAM" id="MobiDB-lite"/>
    </source>
</evidence>
<dbReference type="Proteomes" id="UP000254869">
    <property type="component" value="Unassembled WGS sequence"/>
</dbReference>
<accession>A0A370I4X6</accession>
<name>A0A370I4X6_9NOCA</name>
<gene>
    <name evidence="2" type="ORF">DFR76_10570</name>
</gene>
<protein>
    <submittedName>
        <fullName evidence="2">Uncharacterized protein</fullName>
    </submittedName>
</protein>
<evidence type="ECO:0000313" key="3">
    <source>
        <dbReference type="Proteomes" id="UP000254869"/>
    </source>
</evidence>